<evidence type="ECO:0000256" key="7">
    <source>
        <dbReference type="SAM" id="SignalP"/>
    </source>
</evidence>
<dbReference type="PANTHER" id="PTHR30124">
    <property type="entry name" value="MEMBRANE-BOUND LYTIC MUREIN TRANSGLYCOSYLASE A"/>
    <property type="match status" value="1"/>
</dbReference>
<dbReference type="Gene3D" id="2.40.240.50">
    <property type="entry name" value="Barwin-like endoglucanases"/>
    <property type="match status" value="1"/>
</dbReference>
<evidence type="ECO:0000313" key="10">
    <source>
        <dbReference type="Proteomes" id="UP000275727"/>
    </source>
</evidence>
<dbReference type="CDD" id="cd14668">
    <property type="entry name" value="mlta_B"/>
    <property type="match status" value="1"/>
</dbReference>
<feature type="domain" description="Lytic transglycosylase MltA" evidence="8">
    <location>
        <begin position="143"/>
        <end position="301"/>
    </location>
</feature>
<dbReference type="Pfam" id="PF03562">
    <property type="entry name" value="MltA"/>
    <property type="match status" value="1"/>
</dbReference>
<dbReference type="SUPFAM" id="SSF50685">
    <property type="entry name" value="Barwin-like endoglucanases"/>
    <property type="match status" value="1"/>
</dbReference>
<organism evidence="9 10">
    <name type="scientific">Sphingosinicella microcystinivorans</name>
    <dbReference type="NCBI Taxonomy" id="335406"/>
    <lineage>
        <taxon>Bacteria</taxon>
        <taxon>Pseudomonadati</taxon>
        <taxon>Pseudomonadota</taxon>
        <taxon>Alphaproteobacteria</taxon>
        <taxon>Sphingomonadales</taxon>
        <taxon>Sphingosinicellaceae</taxon>
        <taxon>Sphingosinicella</taxon>
    </lineage>
</organism>
<dbReference type="CDD" id="cd14485">
    <property type="entry name" value="mltA_like_LT_A"/>
    <property type="match status" value="1"/>
</dbReference>
<dbReference type="EMBL" id="AP018711">
    <property type="protein sequence ID" value="BBE32983.1"/>
    <property type="molecule type" value="Genomic_DNA"/>
</dbReference>
<feature type="chain" id="PRO_5042070799" description="peptidoglycan lytic exotransglycosylase" evidence="7">
    <location>
        <begin position="23"/>
        <end position="411"/>
    </location>
</feature>
<keyword evidence="4" id="KW-0961">Cell wall biogenesis/degradation</keyword>
<protein>
    <recommendedName>
        <fullName evidence="2">peptidoglycan lytic exotransglycosylase</fullName>
        <ecNumber evidence="2">4.2.2.n1</ecNumber>
    </recommendedName>
    <alternativeName>
        <fullName evidence="5">Murein hydrolase A</fullName>
    </alternativeName>
</protein>
<evidence type="ECO:0000256" key="1">
    <source>
        <dbReference type="ARBA" id="ARBA00001420"/>
    </source>
</evidence>
<sequence>MEFRVRHRFFPVLLLLAIAACASPRPVATPTGPVSPGAEPAPKPAVPAGPATAAALGAAPATFADIPGWETNDFAATLAAFRKSCRAVTRRTDVSGLTIASDWETACNLVPAATDPRVFFELNFTPVRVGTGAAFVTGYYEPEIAGSRTRGPGYLVPIYGLPDDLVRVDQPDPANPGQTKKASGRIDETGAYQLYWTREDIDNGALFDRNLEIAWAADEVEFFFLQIQGSGRLRLPDGSVMRIGYAGQNGREYVGIGRRLREMNVLAPGEASMQGIMRWLRANPEDGRKIMHENKSYIFFKELTGEGPLGAMGAPVTPERSLAADPMFVPLGAPVWLSTRYTDVDRSMKPFAALMVAQDTGGAIKGANRFDLFWGAGERARTIAGGLSSEGAAFILLPKAAAARLLRGPAA</sequence>
<evidence type="ECO:0000256" key="4">
    <source>
        <dbReference type="ARBA" id="ARBA00023316"/>
    </source>
</evidence>
<feature type="region of interest" description="Disordered" evidence="6">
    <location>
        <begin position="28"/>
        <end position="49"/>
    </location>
</feature>
<dbReference type="KEGG" id="smic:SmB9_06410"/>
<dbReference type="SMART" id="SM00925">
    <property type="entry name" value="MltA"/>
    <property type="match status" value="1"/>
</dbReference>
<dbReference type="PROSITE" id="PS51257">
    <property type="entry name" value="PROKAR_LIPOPROTEIN"/>
    <property type="match status" value="1"/>
</dbReference>
<dbReference type="GO" id="GO:0004553">
    <property type="term" value="F:hydrolase activity, hydrolyzing O-glycosyl compounds"/>
    <property type="evidence" value="ECO:0007669"/>
    <property type="project" value="InterPro"/>
</dbReference>
<dbReference type="GO" id="GO:0019867">
    <property type="term" value="C:outer membrane"/>
    <property type="evidence" value="ECO:0007669"/>
    <property type="project" value="InterPro"/>
</dbReference>
<dbReference type="Proteomes" id="UP000275727">
    <property type="component" value="Chromosome"/>
</dbReference>
<dbReference type="PIRSF" id="PIRSF019422">
    <property type="entry name" value="MltA"/>
    <property type="match status" value="1"/>
</dbReference>
<dbReference type="InterPro" id="IPR026044">
    <property type="entry name" value="MltA"/>
</dbReference>
<name>A0AAD1FZQ9_SPHMI</name>
<dbReference type="InterPro" id="IPR010611">
    <property type="entry name" value="3D_dom"/>
</dbReference>
<keyword evidence="7" id="KW-0732">Signal</keyword>
<dbReference type="Gene3D" id="2.40.40.10">
    <property type="entry name" value="RlpA-like domain"/>
    <property type="match status" value="1"/>
</dbReference>
<dbReference type="Pfam" id="PF06725">
    <property type="entry name" value="3D"/>
    <property type="match status" value="1"/>
</dbReference>
<evidence type="ECO:0000256" key="5">
    <source>
        <dbReference type="ARBA" id="ARBA00030918"/>
    </source>
</evidence>
<dbReference type="GO" id="GO:0009254">
    <property type="term" value="P:peptidoglycan turnover"/>
    <property type="evidence" value="ECO:0007669"/>
    <property type="project" value="InterPro"/>
</dbReference>
<dbReference type="EC" id="4.2.2.n1" evidence="2"/>
<dbReference type="AlphaFoldDB" id="A0AAD1FZQ9"/>
<dbReference type="GO" id="GO:0009253">
    <property type="term" value="P:peptidoglycan catabolic process"/>
    <property type="evidence" value="ECO:0007669"/>
    <property type="project" value="TreeGrafter"/>
</dbReference>
<reference evidence="9 10" key="1">
    <citation type="submission" date="2018-06" db="EMBL/GenBank/DDBJ databases">
        <title>Complete Genome Sequence of the Microcystin-Degrading Bacterium Sphingosinicella microcystinivorans Strain B-9.</title>
        <authorList>
            <person name="Jin H."/>
            <person name="Nishizawa T."/>
            <person name="Guo Y."/>
            <person name="Nishizawa A."/>
            <person name="Park H."/>
            <person name="Kato H."/>
            <person name="Tsuji K."/>
            <person name="Harada K."/>
        </authorList>
    </citation>
    <scope>NUCLEOTIDE SEQUENCE [LARGE SCALE GENOMIC DNA]</scope>
    <source>
        <strain evidence="9 10">B9</strain>
    </source>
</reference>
<evidence type="ECO:0000259" key="8">
    <source>
        <dbReference type="SMART" id="SM00925"/>
    </source>
</evidence>
<gene>
    <name evidence="9" type="ORF">SmB9_06410</name>
</gene>
<proteinExistence type="predicted"/>
<dbReference type="GO" id="GO:0071555">
    <property type="term" value="P:cell wall organization"/>
    <property type="evidence" value="ECO:0007669"/>
    <property type="project" value="UniProtKB-KW"/>
</dbReference>
<evidence type="ECO:0000256" key="3">
    <source>
        <dbReference type="ARBA" id="ARBA00023239"/>
    </source>
</evidence>
<evidence type="ECO:0000256" key="6">
    <source>
        <dbReference type="SAM" id="MobiDB-lite"/>
    </source>
</evidence>
<keyword evidence="3" id="KW-0456">Lyase</keyword>
<dbReference type="InterPro" id="IPR005300">
    <property type="entry name" value="MltA_B"/>
</dbReference>
<comment type="catalytic activity">
    <reaction evidence="1">
        <text>Exolytic cleavage of the (1-&gt;4)-beta-glycosidic linkage between N-acetylmuramic acid (MurNAc) and N-acetylglucosamine (GlcNAc) residues in peptidoglycan, from either the reducing or the non-reducing ends of the peptidoglycan chains, with concomitant formation of a 1,6-anhydrobond in the MurNAc residue.</text>
        <dbReference type="EC" id="4.2.2.n1"/>
    </reaction>
</comment>
<feature type="signal peptide" evidence="7">
    <location>
        <begin position="1"/>
        <end position="22"/>
    </location>
</feature>
<evidence type="ECO:0000256" key="2">
    <source>
        <dbReference type="ARBA" id="ARBA00012587"/>
    </source>
</evidence>
<dbReference type="GO" id="GO:0008933">
    <property type="term" value="F:peptidoglycan lytic transglycosylase activity"/>
    <property type="evidence" value="ECO:0007669"/>
    <property type="project" value="TreeGrafter"/>
</dbReference>
<accession>A0AAD1FZQ9</accession>
<evidence type="ECO:0000313" key="9">
    <source>
        <dbReference type="EMBL" id="BBE32983.1"/>
    </source>
</evidence>
<dbReference type="PANTHER" id="PTHR30124:SF0">
    <property type="entry name" value="MEMBRANE-BOUND LYTIC MUREIN TRANSGLYCOSYLASE A"/>
    <property type="match status" value="1"/>
</dbReference>
<dbReference type="InterPro" id="IPR036908">
    <property type="entry name" value="RlpA-like_sf"/>
</dbReference>